<evidence type="ECO:0000256" key="2">
    <source>
        <dbReference type="ARBA" id="ARBA00022729"/>
    </source>
</evidence>
<evidence type="ECO:0000256" key="6">
    <source>
        <dbReference type="RuleBase" id="RU004335"/>
    </source>
</evidence>
<dbReference type="EMBL" id="BJWL01000013">
    <property type="protein sequence ID" value="GFY99875.1"/>
    <property type="molecule type" value="Genomic_DNA"/>
</dbReference>
<dbReference type="InterPro" id="IPR044965">
    <property type="entry name" value="Glyco_hydro_17_plant"/>
</dbReference>
<feature type="domain" description="X8" evidence="8">
    <location>
        <begin position="236"/>
        <end position="330"/>
    </location>
</feature>
<evidence type="ECO:0000259" key="8">
    <source>
        <dbReference type="SMART" id="SM00768"/>
    </source>
</evidence>
<comment type="caution">
    <text evidence="9">The sequence shown here is derived from an EMBL/GenBank/DDBJ whole genome shotgun (WGS) entry which is preliminary data.</text>
</comment>
<dbReference type="Pfam" id="PF07983">
    <property type="entry name" value="X8"/>
    <property type="match status" value="1"/>
</dbReference>
<comment type="similarity">
    <text evidence="1 6">Belongs to the glycosyl hydrolase 17 family.</text>
</comment>
<keyword evidence="2" id="KW-0732">Signal</keyword>
<dbReference type="PANTHER" id="PTHR32227">
    <property type="entry name" value="GLUCAN ENDO-1,3-BETA-GLUCOSIDASE BG1-RELATED-RELATED"/>
    <property type="match status" value="1"/>
</dbReference>
<name>A0A7J0FMD8_9ERIC</name>
<dbReference type="InterPro" id="IPR000490">
    <property type="entry name" value="Glyco_hydro_17"/>
</dbReference>
<evidence type="ECO:0000256" key="4">
    <source>
        <dbReference type="ARBA" id="ARBA00023157"/>
    </source>
</evidence>
<dbReference type="Pfam" id="PF00332">
    <property type="entry name" value="Glyco_hydro_17"/>
    <property type="match status" value="2"/>
</dbReference>
<keyword evidence="4" id="KW-1015">Disulfide bond</keyword>
<evidence type="ECO:0000256" key="3">
    <source>
        <dbReference type="ARBA" id="ARBA00022801"/>
    </source>
</evidence>
<keyword evidence="3 7" id="KW-0378">Hydrolase</keyword>
<dbReference type="GO" id="GO:0005975">
    <property type="term" value="P:carbohydrate metabolic process"/>
    <property type="evidence" value="ECO:0007669"/>
    <property type="project" value="InterPro"/>
</dbReference>
<organism evidence="9 10">
    <name type="scientific">Actinidia rufa</name>
    <dbReference type="NCBI Taxonomy" id="165716"/>
    <lineage>
        <taxon>Eukaryota</taxon>
        <taxon>Viridiplantae</taxon>
        <taxon>Streptophyta</taxon>
        <taxon>Embryophyta</taxon>
        <taxon>Tracheophyta</taxon>
        <taxon>Spermatophyta</taxon>
        <taxon>Magnoliopsida</taxon>
        <taxon>eudicotyledons</taxon>
        <taxon>Gunneridae</taxon>
        <taxon>Pentapetalae</taxon>
        <taxon>asterids</taxon>
        <taxon>Ericales</taxon>
        <taxon>Actinidiaceae</taxon>
        <taxon>Actinidia</taxon>
    </lineage>
</organism>
<dbReference type="InterPro" id="IPR012946">
    <property type="entry name" value="X8"/>
</dbReference>
<dbReference type="Proteomes" id="UP000585474">
    <property type="component" value="Unassembled WGS sequence"/>
</dbReference>
<dbReference type="PROSITE" id="PS00587">
    <property type="entry name" value="GLYCOSYL_HYDROL_F17"/>
    <property type="match status" value="1"/>
</dbReference>
<dbReference type="SUPFAM" id="SSF51445">
    <property type="entry name" value="(Trans)glycosidases"/>
    <property type="match status" value="1"/>
</dbReference>
<keyword evidence="10" id="KW-1185">Reference proteome</keyword>
<sequence>MATHKLPPKVVVQMLKDNGIQKVKLFDADQSTMSALAGSNLEVMVAIPNDQLAAMTNYNRAKQWVQRNITRYNFNGGVNINGWERTFSQILHNNSFLNITLPALQNIQNALNEAKVGDSIKATVPLNADVYESPQSNPVPSAGRFRSDINDLMTQIVQFLHQNNAPFFTVNIYPFLTLRAAGFGDMPILVGEVGWPTEGDKNANSNYALRFYNGLLPRLAAGKGTPLRPGNIEVYLFGLIDEDAKRALLRGISSATGEFSGTTGNPNTLWIFRVKHLGMVLRATVWMLTGNASYAFNMYFQVHNQEDLTCNFQGLATVTTQNISQGTCNFTIQIASSSSSSLGTSPPVSFSFFSCICITCSALVF</sequence>
<dbReference type="AlphaFoldDB" id="A0A7J0FMD8"/>
<keyword evidence="5 7" id="KW-0326">Glycosidase</keyword>
<reference evidence="9 10" key="1">
    <citation type="submission" date="2019-07" db="EMBL/GenBank/DDBJ databases">
        <title>De Novo Assembly of kiwifruit Actinidia rufa.</title>
        <authorList>
            <person name="Sugita-Konishi S."/>
            <person name="Sato K."/>
            <person name="Mori E."/>
            <person name="Abe Y."/>
            <person name="Kisaki G."/>
            <person name="Hamano K."/>
            <person name="Suezawa K."/>
            <person name="Otani M."/>
            <person name="Fukuda T."/>
            <person name="Manabe T."/>
            <person name="Gomi K."/>
            <person name="Tabuchi M."/>
            <person name="Akimitsu K."/>
            <person name="Kataoka I."/>
        </authorList>
    </citation>
    <scope>NUCLEOTIDE SEQUENCE [LARGE SCALE GENOMIC DNA]</scope>
    <source>
        <strain evidence="10">cv. Fuchu</strain>
    </source>
</reference>
<dbReference type="InterPro" id="IPR017853">
    <property type="entry name" value="GH"/>
</dbReference>
<evidence type="ECO:0000313" key="10">
    <source>
        <dbReference type="Proteomes" id="UP000585474"/>
    </source>
</evidence>
<evidence type="ECO:0000313" key="9">
    <source>
        <dbReference type="EMBL" id="GFY99875.1"/>
    </source>
</evidence>
<evidence type="ECO:0000256" key="1">
    <source>
        <dbReference type="ARBA" id="ARBA00008773"/>
    </source>
</evidence>
<gene>
    <name evidence="9" type="ORF">Acr_13g0012750</name>
</gene>
<protein>
    <submittedName>
        <fullName evidence="9">O-Glycosyl hydrolases family 17 protein</fullName>
    </submittedName>
</protein>
<evidence type="ECO:0000256" key="5">
    <source>
        <dbReference type="ARBA" id="ARBA00023295"/>
    </source>
</evidence>
<dbReference type="GO" id="GO:0004553">
    <property type="term" value="F:hydrolase activity, hydrolyzing O-glycosyl compounds"/>
    <property type="evidence" value="ECO:0007669"/>
    <property type="project" value="InterPro"/>
</dbReference>
<dbReference type="Gene3D" id="3.20.20.80">
    <property type="entry name" value="Glycosidases"/>
    <property type="match status" value="2"/>
</dbReference>
<dbReference type="SMART" id="SM00768">
    <property type="entry name" value="X8"/>
    <property type="match status" value="1"/>
</dbReference>
<evidence type="ECO:0000256" key="7">
    <source>
        <dbReference type="RuleBase" id="RU004336"/>
    </source>
</evidence>
<proteinExistence type="inferred from homology"/>
<accession>A0A7J0FMD8</accession>
<dbReference type="OrthoDB" id="408788at2759"/>